<dbReference type="EMBL" id="BARS01014937">
    <property type="protein sequence ID" value="GAF98248.1"/>
    <property type="molecule type" value="Genomic_DNA"/>
</dbReference>
<sequence length="50" mass="5065">MGGLLPKPALFPALERLATSAKPETLVAAKALGGCGVTALPPSDETRLAY</sequence>
<organism evidence="1">
    <name type="scientific">marine sediment metagenome</name>
    <dbReference type="NCBI Taxonomy" id="412755"/>
    <lineage>
        <taxon>unclassified sequences</taxon>
        <taxon>metagenomes</taxon>
        <taxon>ecological metagenomes</taxon>
    </lineage>
</organism>
<gene>
    <name evidence="1" type="ORF">S01H1_24805</name>
</gene>
<accession>X0TXE0</accession>
<reference evidence="1" key="1">
    <citation type="journal article" date="2014" name="Front. Microbiol.">
        <title>High frequency of phylogenetically diverse reductive dehalogenase-homologous genes in deep subseafloor sedimentary metagenomes.</title>
        <authorList>
            <person name="Kawai M."/>
            <person name="Futagami T."/>
            <person name="Toyoda A."/>
            <person name="Takaki Y."/>
            <person name="Nishi S."/>
            <person name="Hori S."/>
            <person name="Arai W."/>
            <person name="Tsubouchi T."/>
            <person name="Morono Y."/>
            <person name="Uchiyama I."/>
            <person name="Ito T."/>
            <person name="Fujiyama A."/>
            <person name="Inagaki F."/>
            <person name="Takami H."/>
        </authorList>
    </citation>
    <scope>NUCLEOTIDE SEQUENCE</scope>
    <source>
        <strain evidence="1">Expedition CK06-06</strain>
    </source>
</reference>
<comment type="caution">
    <text evidence="1">The sequence shown here is derived from an EMBL/GenBank/DDBJ whole genome shotgun (WGS) entry which is preliminary data.</text>
</comment>
<dbReference type="AlphaFoldDB" id="X0TXE0"/>
<protein>
    <submittedName>
        <fullName evidence="1">Uncharacterized protein</fullName>
    </submittedName>
</protein>
<evidence type="ECO:0000313" key="1">
    <source>
        <dbReference type="EMBL" id="GAF98248.1"/>
    </source>
</evidence>
<name>X0TXE0_9ZZZZ</name>
<proteinExistence type="predicted"/>